<dbReference type="Pfam" id="PF10974">
    <property type="entry name" value="DUF2804"/>
    <property type="match status" value="1"/>
</dbReference>
<name>A0A3P3XR96_9SPIR</name>
<accession>A0A3P3XR96</accession>
<sequence length="363" mass="42206">MPPLPFPRIDLTAICVIIEAMNQHEIISPIELLDDRGHIVEEGWARRQLWRYDRSRIRASWYRIKEWDYYCVLSQKREYGIAFTVSDLGYAGLASIVWLDFAKRTFVPFDSLKMFTRGKLGFAPTSSRGDLRYKDNKLEISYILRKGERRIVARCPSLGDGRELQCDLVLAQDPEADSMNIATSWKENRRAFYYNQKVNCMPARGEVTIGGEHYLFEPDDSFGVLDWGRGYWLYRNRWYWGSASGLYEGIPLGWNIGYGFSDRTPASENMIFYGGRAHKLEEIAFHINPNDYMAPWKITSSDGRFEMDFEPIVNRHSDMRLVVISSLQNQLFGYYSGQLILDDGRTLKIDKMLGLAEDVQNKW</sequence>
<reference evidence="1" key="1">
    <citation type="submission" date="2017-02" db="EMBL/GenBank/DDBJ databases">
        <authorList>
            <person name="Regsiter A."/>
            <person name="William W."/>
        </authorList>
    </citation>
    <scope>NUCLEOTIDE SEQUENCE</scope>
    <source>
        <strain evidence="1">BdmA 4</strain>
    </source>
</reference>
<dbReference type="EMBL" id="FWDO01000004">
    <property type="protein sequence ID" value="SLM18363.1"/>
    <property type="molecule type" value="Genomic_DNA"/>
</dbReference>
<evidence type="ECO:0000313" key="1">
    <source>
        <dbReference type="EMBL" id="SLM18363.1"/>
    </source>
</evidence>
<protein>
    <recommendedName>
        <fullName evidence="2">DUF2804 domain-containing protein</fullName>
    </recommendedName>
</protein>
<dbReference type="AlphaFoldDB" id="A0A3P3XR96"/>
<dbReference type="PANTHER" id="PTHR35868:SF3">
    <property type="entry name" value="DUF2804 DOMAIN-CONTAINING PROTEIN"/>
    <property type="match status" value="1"/>
</dbReference>
<gene>
    <name evidence="1" type="ORF">SPIRO4BDMA_40935</name>
</gene>
<organism evidence="1">
    <name type="scientific">uncultured spirochete</name>
    <dbReference type="NCBI Taxonomy" id="156406"/>
    <lineage>
        <taxon>Bacteria</taxon>
        <taxon>Pseudomonadati</taxon>
        <taxon>Spirochaetota</taxon>
        <taxon>Spirochaetia</taxon>
        <taxon>Spirochaetales</taxon>
        <taxon>environmental samples</taxon>
    </lineage>
</organism>
<dbReference type="InterPro" id="IPR021243">
    <property type="entry name" value="DUF2804"/>
</dbReference>
<proteinExistence type="predicted"/>
<evidence type="ECO:0008006" key="2">
    <source>
        <dbReference type="Google" id="ProtNLM"/>
    </source>
</evidence>
<dbReference type="PANTHER" id="PTHR35868">
    <property type="entry name" value="DUF2804 DOMAIN-CONTAINING PROTEIN-RELATED"/>
    <property type="match status" value="1"/>
</dbReference>